<dbReference type="PRINTS" id="PR00837">
    <property type="entry name" value="V5TPXLIKE"/>
</dbReference>
<feature type="domain" description="SCP" evidence="2">
    <location>
        <begin position="23"/>
        <end position="167"/>
    </location>
</feature>
<proteinExistence type="predicted"/>
<evidence type="ECO:0000313" key="4">
    <source>
        <dbReference type="Proteomes" id="UP000635477"/>
    </source>
</evidence>
<comment type="caution">
    <text evidence="3">The sequence shown here is derived from an EMBL/GenBank/DDBJ whole genome shotgun (WGS) entry which is preliminary data.</text>
</comment>
<dbReference type="Gene3D" id="3.40.33.10">
    <property type="entry name" value="CAP"/>
    <property type="match status" value="1"/>
</dbReference>
<dbReference type="SUPFAM" id="SSF55797">
    <property type="entry name" value="PR-1-like"/>
    <property type="match status" value="1"/>
</dbReference>
<dbReference type="InterPro" id="IPR014044">
    <property type="entry name" value="CAP_dom"/>
</dbReference>
<name>A0A8H4USI9_9HYPO</name>
<dbReference type="CDD" id="cd05380">
    <property type="entry name" value="CAP_euk"/>
    <property type="match status" value="1"/>
</dbReference>
<reference evidence="3" key="2">
    <citation type="submission" date="2020-05" db="EMBL/GenBank/DDBJ databases">
        <authorList>
            <person name="Kim H.-S."/>
            <person name="Proctor R.H."/>
            <person name="Brown D.W."/>
        </authorList>
    </citation>
    <scope>NUCLEOTIDE SEQUENCE</scope>
    <source>
        <strain evidence="3">NRRL 22465</strain>
    </source>
</reference>
<dbReference type="EMBL" id="JABEYC010000100">
    <property type="protein sequence ID" value="KAF4982721.1"/>
    <property type="molecule type" value="Genomic_DNA"/>
</dbReference>
<dbReference type="OrthoDB" id="43654at2759"/>
<feature type="chain" id="PRO_5034526091" description="SCP domain-containing protein" evidence="1">
    <location>
        <begin position="22"/>
        <end position="179"/>
    </location>
</feature>
<dbReference type="SMART" id="SM00198">
    <property type="entry name" value="SCP"/>
    <property type="match status" value="1"/>
</dbReference>
<keyword evidence="1" id="KW-0732">Signal</keyword>
<feature type="signal peptide" evidence="1">
    <location>
        <begin position="1"/>
        <end position="21"/>
    </location>
</feature>
<dbReference type="AlphaFoldDB" id="A0A8H4USI9"/>
<organism evidence="3 4">
    <name type="scientific">Fusarium zealandicum</name>
    <dbReference type="NCBI Taxonomy" id="1053134"/>
    <lineage>
        <taxon>Eukaryota</taxon>
        <taxon>Fungi</taxon>
        <taxon>Dikarya</taxon>
        <taxon>Ascomycota</taxon>
        <taxon>Pezizomycotina</taxon>
        <taxon>Sordariomycetes</taxon>
        <taxon>Hypocreomycetidae</taxon>
        <taxon>Hypocreales</taxon>
        <taxon>Nectriaceae</taxon>
        <taxon>Fusarium</taxon>
        <taxon>Fusarium staphyleae species complex</taxon>
    </lineage>
</organism>
<evidence type="ECO:0000259" key="2">
    <source>
        <dbReference type="SMART" id="SM00198"/>
    </source>
</evidence>
<dbReference type="InterPro" id="IPR001283">
    <property type="entry name" value="CRISP-related"/>
</dbReference>
<keyword evidence="4" id="KW-1185">Reference proteome</keyword>
<sequence length="179" mass="19797">MKLISTLASLALLVCFTSVLAQDDLVSAINLINQARQAKGVEPLTWNPDLAAYARFWANQMGAGMRPFGHAPPELRPQQGEGIYEHTSAQCDVAFGTPLQTAVKSWLSEEKLYNGQPIRDGNEQWLHWSQCMWSGSSHIGCARAYSISEAYKVFDVCRFLPEGNINHTKHGVALGDLSY</sequence>
<gene>
    <name evidence="3" type="ORF">FZEAL_1710</name>
</gene>
<evidence type="ECO:0000313" key="3">
    <source>
        <dbReference type="EMBL" id="KAF4982721.1"/>
    </source>
</evidence>
<reference evidence="3" key="1">
    <citation type="journal article" date="2020" name="BMC Genomics">
        <title>Correction to: Identification and distribution of gene clusters required for synthesis of sphingolipid metabolism inhibitors in diverse species of the filamentous fungus Fusarium.</title>
        <authorList>
            <person name="Kim H.S."/>
            <person name="Lohmar J.M."/>
            <person name="Busman M."/>
            <person name="Brown D.W."/>
            <person name="Naumann T.A."/>
            <person name="Divon H.H."/>
            <person name="Lysoe E."/>
            <person name="Uhlig S."/>
            <person name="Proctor R.H."/>
        </authorList>
    </citation>
    <scope>NUCLEOTIDE SEQUENCE</scope>
    <source>
        <strain evidence="3">NRRL 22465</strain>
    </source>
</reference>
<dbReference type="InterPro" id="IPR035940">
    <property type="entry name" value="CAP_sf"/>
</dbReference>
<protein>
    <recommendedName>
        <fullName evidence="2">SCP domain-containing protein</fullName>
    </recommendedName>
</protein>
<dbReference type="Proteomes" id="UP000635477">
    <property type="component" value="Unassembled WGS sequence"/>
</dbReference>
<dbReference type="PANTHER" id="PTHR10334">
    <property type="entry name" value="CYSTEINE-RICH SECRETORY PROTEIN-RELATED"/>
    <property type="match status" value="1"/>
</dbReference>
<evidence type="ECO:0000256" key="1">
    <source>
        <dbReference type="SAM" id="SignalP"/>
    </source>
</evidence>
<dbReference type="Pfam" id="PF00188">
    <property type="entry name" value="CAP"/>
    <property type="match status" value="1"/>
</dbReference>
<accession>A0A8H4USI9</accession>